<dbReference type="Proteomes" id="UP000644507">
    <property type="component" value="Unassembled WGS sequence"/>
</dbReference>
<organism evidence="2 3">
    <name type="scientific">Roseibacillus persicicus</name>
    <dbReference type="NCBI Taxonomy" id="454148"/>
    <lineage>
        <taxon>Bacteria</taxon>
        <taxon>Pseudomonadati</taxon>
        <taxon>Verrucomicrobiota</taxon>
        <taxon>Verrucomicrobiia</taxon>
        <taxon>Verrucomicrobiales</taxon>
        <taxon>Verrucomicrobiaceae</taxon>
        <taxon>Roseibacillus</taxon>
    </lineage>
</organism>
<dbReference type="AlphaFoldDB" id="A0A918THH9"/>
<reference evidence="2" key="1">
    <citation type="journal article" date="2014" name="Int. J. Syst. Evol. Microbiol.">
        <title>Complete genome sequence of Corynebacterium casei LMG S-19264T (=DSM 44701T), isolated from a smear-ripened cheese.</title>
        <authorList>
            <consortium name="US DOE Joint Genome Institute (JGI-PGF)"/>
            <person name="Walter F."/>
            <person name="Albersmeier A."/>
            <person name="Kalinowski J."/>
            <person name="Ruckert C."/>
        </authorList>
    </citation>
    <scope>NUCLEOTIDE SEQUENCE</scope>
    <source>
        <strain evidence="2">KCTC 12988</strain>
    </source>
</reference>
<feature type="transmembrane region" description="Helical" evidence="1">
    <location>
        <begin position="111"/>
        <end position="130"/>
    </location>
</feature>
<comment type="caution">
    <text evidence="2">The sequence shown here is derived from an EMBL/GenBank/DDBJ whole genome shotgun (WGS) entry which is preliminary data.</text>
</comment>
<sequence>MFDDEIRSSLVWFMKYWLRTDANPPVIGPLSLEDMSYRFKAGTIAIETLVLEDRGQSYRDLSVEDFSLPLSSLIDSEGNPRPAEQAPVEASVEFSGRYGELRKQIQSGWKAICVVLMLYTIFVFAVAGVAGPLALLWGLFTAFSGLVVAFFGKHVLLLLIDISEALQSDKE</sequence>
<keyword evidence="1" id="KW-0812">Transmembrane</keyword>
<keyword evidence="1" id="KW-0472">Membrane</keyword>
<reference evidence="2" key="2">
    <citation type="submission" date="2020-09" db="EMBL/GenBank/DDBJ databases">
        <authorList>
            <person name="Sun Q."/>
            <person name="Kim S."/>
        </authorList>
    </citation>
    <scope>NUCLEOTIDE SEQUENCE</scope>
    <source>
        <strain evidence="2">KCTC 12988</strain>
    </source>
</reference>
<evidence type="ECO:0000313" key="3">
    <source>
        <dbReference type="Proteomes" id="UP000644507"/>
    </source>
</evidence>
<keyword evidence="1" id="KW-1133">Transmembrane helix</keyword>
<evidence type="ECO:0000256" key="1">
    <source>
        <dbReference type="SAM" id="Phobius"/>
    </source>
</evidence>
<protein>
    <submittedName>
        <fullName evidence="2">Uncharacterized protein</fullName>
    </submittedName>
</protein>
<dbReference type="EMBL" id="BMXI01000005">
    <property type="protein sequence ID" value="GHC49426.1"/>
    <property type="molecule type" value="Genomic_DNA"/>
</dbReference>
<evidence type="ECO:0000313" key="2">
    <source>
        <dbReference type="EMBL" id="GHC49426.1"/>
    </source>
</evidence>
<gene>
    <name evidence="2" type="ORF">GCM10007100_14240</name>
</gene>
<proteinExistence type="predicted"/>
<accession>A0A918THH9</accession>
<keyword evidence="3" id="KW-1185">Reference proteome</keyword>
<name>A0A918THH9_9BACT</name>
<feature type="transmembrane region" description="Helical" evidence="1">
    <location>
        <begin position="136"/>
        <end position="160"/>
    </location>
</feature>